<evidence type="ECO:0000256" key="4">
    <source>
        <dbReference type="ARBA" id="ARBA00023242"/>
    </source>
</evidence>
<organism evidence="7 8">
    <name type="scientific">Penicillium hordei</name>
    <dbReference type="NCBI Taxonomy" id="40994"/>
    <lineage>
        <taxon>Eukaryota</taxon>
        <taxon>Fungi</taxon>
        <taxon>Dikarya</taxon>
        <taxon>Ascomycota</taxon>
        <taxon>Pezizomycotina</taxon>
        <taxon>Eurotiomycetes</taxon>
        <taxon>Eurotiomycetidae</taxon>
        <taxon>Eurotiales</taxon>
        <taxon>Aspergillaceae</taxon>
        <taxon>Penicillium</taxon>
    </lineage>
</organism>
<feature type="region of interest" description="Disordered" evidence="5">
    <location>
        <begin position="67"/>
        <end position="152"/>
    </location>
</feature>
<reference evidence="7" key="2">
    <citation type="submission" date="2023-01" db="EMBL/GenBank/DDBJ databases">
        <authorList>
            <person name="Petersen C."/>
        </authorList>
    </citation>
    <scope>NUCLEOTIDE SEQUENCE</scope>
    <source>
        <strain evidence="7">IBT 12815</strain>
    </source>
</reference>
<keyword evidence="1" id="KW-0805">Transcription regulation</keyword>
<dbReference type="Gene3D" id="4.10.240.10">
    <property type="entry name" value="Zn(2)-C6 fungal-type DNA-binding domain"/>
    <property type="match status" value="1"/>
</dbReference>
<dbReference type="Pfam" id="PF00172">
    <property type="entry name" value="Zn_clus"/>
    <property type="match status" value="1"/>
</dbReference>
<dbReference type="GO" id="GO:0008270">
    <property type="term" value="F:zinc ion binding"/>
    <property type="evidence" value="ECO:0007669"/>
    <property type="project" value="InterPro"/>
</dbReference>
<dbReference type="PROSITE" id="PS50048">
    <property type="entry name" value="ZN2_CY6_FUNGAL_2"/>
    <property type="match status" value="1"/>
</dbReference>
<keyword evidence="2" id="KW-0238">DNA-binding</keyword>
<evidence type="ECO:0000259" key="6">
    <source>
        <dbReference type="PROSITE" id="PS50048"/>
    </source>
</evidence>
<evidence type="ECO:0000256" key="5">
    <source>
        <dbReference type="SAM" id="MobiDB-lite"/>
    </source>
</evidence>
<accession>A0AAD6DTG9</accession>
<dbReference type="InterPro" id="IPR001138">
    <property type="entry name" value="Zn2Cys6_DnaBD"/>
</dbReference>
<evidence type="ECO:0000256" key="1">
    <source>
        <dbReference type="ARBA" id="ARBA00023015"/>
    </source>
</evidence>
<reference evidence="7" key="1">
    <citation type="journal article" date="2023" name="IMA Fungus">
        <title>Comparative genomic study of the Penicillium genus elucidates a diverse pangenome and 15 lateral gene transfer events.</title>
        <authorList>
            <person name="Petersen C."/>
            <person name="Sorensen T."/>
            <person name="Nielsen M.R."/>
            <person name="Sondergaard T.E."/>
            <person name="Sorensen J.L."/>
            <person name="Fitzpatrick D.A."/>
            <person name="Frisvad J.C."/>
            <person name="Nielsen K.L."/>
        </authorList>
    </citation>
    <scope>NUCLEOTIDE SEQUENCE</scope>
    <source>
        <strain evidence="7">IBT 12815</strain>
    </source>
</reference>
<dbReference type="GeneID" id="81591068"/>
<keyword evidence="3" id="KW-0804">Transcription</keyword>
<dbReference type="PROSITE" id="PS00463">
    <property type="entry name" value="ZN2_CY6_FUNGAL_1"/>
    <property type="match status" value="1"/>
</dbReference>
<dbReference type="RefSeq" id="XP_056749494.1">
    <property type="nucleotide sequence ID" value="XM_056900826.1"/>
</dbReference>
<dbReference type="CDD" id="cd00067">
    <property type="entry name" value="GAL4"/>
    <property type="match status" value="1"/>
</dbReference>
<evidence type="ECO:0000313" key="7">
    <source>
        <dbReference type="EMBL" id="KAJ5592868.1"/>
    </source>
</evidence>
<dbReference type="SUPFAM" id="SSF57701">
    <property type="entry name" value="Zn2/Cys6 DNA-binding domain"/>
    <property type="match status" value="1"/>
</dbReference>
<keyword evidence="8" id="KW-1185">Reference proteome</keyword>
<evidence type="ECO:0000313" key="8">
    <source>
        <dbReference type="Proteomes" id="UP001213799"/>
    </source>
</evidence>
<dbReference type="Proteomes" id="UP001213799">
    <property type="component" value="Unassembled WGS sequence"/>
</dbReference>
<comment type="caution">
    <text evidence="7">The sequence shown here is derived from an EMBL/GenBank/DDBJ whole genome shotgun (WGS) entry which is preliminary data.</text>
</comment>
<protein>
    <recommendedName>
        <fullName evidence="6">Zn(2)-C6 fungal-type domain-containing protein</fullName>
    </recommendedName>
</protein>
<dbReference type="GO" id="GO:0003677">
    <property type="term" value="F:DNA binding"/>
    <property type="evidence" value="ECO:0007669"/>
    <property type="project" value="UniProtKB-KW"/>
</dbReference>
<evidence type="ECO:0000256" key="3">
    <source>
        <dbReference type="ARBA" id="ARBA00023163"/>
    </source>
</evidence>
<dbReference type="GO" id="GO:0000981">
    <property type="term" value="F:DNA-binding transcription factor activity, RNA polymerase II-specific"/>
    <property type="evidence" value="ECO:0007669"/>
    <property type="project" value="InterPro"/>
</dbReference>
<gene>
    <name evidence="7" type="ORF">N7537_009772</name>
</gene>
<feature type="domain" description="Zn(2)-C6 fungal-type" evidence="6">
    <location>
        <begin position="37"/>
        <end position="68"/>
    </location>
</feature>
<dbReference type="AlphaFoldDB" id="A0AAD6DTG9"/>
<sequence length="320" mass="35830">MGTEYRFEHTLQESGGNEGMLCQRVEKKFRPRRAKWACYACHKRKVRCDALNQGTSCTNCRHNMKECVPPPQRRKRTTAPTPYTPGEVRADKTPRSPQSPHVSQHPTIPDTKCNDVQSNTADASPRKRKSEPQSLAFPCTSLQKGRAGEGSLHSVDNEVGLWMEMLPPNPSEQLELRSTKDISSPHRDTIDGLNPEQFHHRCSEKLLQAVDILTEVILMHNSLSTHTESSVLTTHPAAETHSVAENQVEGDAPNKENVEYSSVFHQLGENIWDTENTLDGISVLTPESLEFVAASNYNIWLELNDFDLEAPSSLGSYDAE</sequence>
<feature type="compositionally biased region" description="Polar residues" evidence="5">
    <location>
        <begin position="95"/>
        <end position="106"/>
    </location>
</feature>
<keyword evidence="4" id="KW-0539">Nucleus</keyword>
<dbReference type="SMART" id="SM00066">
    <property type="entry name" value="GAL4"/>
    <property type="match status" value="1"/>
</dbReference>
<dbReference type="InterPro" id="IPR036864">
    <property type="entry name" value="Zn2-C6_fun-type_DNA-bd_sf"/>
</dbReference>
<evidence type="ECO:0000256" key="2">
    <source>
        <dbReference type="ARBA" id="ARBA00023125"/>
    </source>
</evidence>
<proteinExistence type="predicted"/>
<name>A0AAD6DTG9_9EURO</name>
<dbReference type="EMBL" id="JAQJAE010000005">
    <property type="protein sequence ID" value="KAJ5592868.1"/>
    <property type="molecule type" value="Genomic_DNA"/>
</dbReference>